<accession>A0A2C6KPK7</accession>
<evidence type="ECO:0000313" key="4">
    <source>
        <dbReference type="Proteomes" id="UP000221165"/>
    </source>
</evidence>
<evidence type="ECO:0000256" key="2">
    <source>
        <dbReference type="SAM" id="Phobius"/>
    </source>
</evidence>
<dbReference type="EMBL" id="MIGC01004074">
    <property type="protein sequence ID" value="PHJ18548.1"/>
    <property type="molecule type" value="Genomic_DNA"/>
</dbReference>
<organism evidence="3 4">
    <name type="scientific">Cystoisospora suis</name>
    <dbReference type="NCBI Taxonomy" id="483139"/>
    <lineage>
        <taxon>Eukaryota</taxon>
        <taxon>Sar</taxon>
        <taxon>Alveolata</taxon>
        <taxon>Apicomplexa</taxon>
        <taxon>Conoidasida</taxon>
        <taxon>Coccidia</taxon>
        <taxon>Eucoccidiorida</taxon>
        <taxon>Eimeriorina</taxon>
        <taxon>Sarcocystidae</taxon>
        <taxon>Cystoisospora</taxon>
    </lineage>
</organism>
<dbReference type="RefSeq" id="XP_067920254.1">
    <property type="nucleotide sequence ID" value="XM_068067770.1"/>
</dbReference>
<sequence>MCGAYCHSPRRTAFCRRFGLNAKRMKEMYLLANQLARLLVPSLKQQATACSKARVSQIEQDTSTEKAKRKNRKSAVPAADASVVLPLKPAPPTPAMRLALHACVVEGFIDHVAVWVEEETRGDFTGVQAPATNNRQRRGGYRSAELKNAADGRAQLAHIHPHSCLARHRLFRHGFIRFSALRDPAAVFRICRSVLVVCVPYVLAVGLFHFASWR</sequence>
<name>A0A2C6KPK7_9APIC</name>
<keyword evidence="2" id="KW-0472">Membrane</keyword>
<protein>
    <submittedName>
        <fullName evidence="3">Helicase associated domain protein</fullName>
    </submittedName>
</protein>
<dbReference type="Proteomes" id="UP000221165">
    <property type="component" value="Unassembled WGS sequence"/>
</dbReference>
<dbReference type="AlphaFoldDB" id="A0A2C6KPK7"/>
<gene>
    <name evidence="3" type="ORF">CSUI_007625</name>
</gene>
<keyword evidence="2" id="KW-0812">Transmembrane</keyword>
<dbReference type="GeneID" id="94430981"/>
<evidence type="ECO:0000313" key="3">
    <source>
        <dbReference type="EMBL" id="PHJ18548.1"/>
    </source>
</evidence>
<evidence type="ECO:0000256" key="1">
    <source>
        <dbReference type="SAM" id="MobiDB-lite"/>
    </source>
</evidence>
<reference evidence="3 4" key="1">
    <citation type="journal article" date="2017" name="Int. J. Parasitol.">
        <title>The genome of the protozoan parasite Cystoisospora suis and a reverse vaccinology approach to identify vaccine candidates.</title>
        <authorList>
            <person name="Palmieri N."/>
            <person name="Shrestha A."/>
            <person name="Ruttkowski B."/>
            <person name="Beck T."/>
            <person name="Vogl C."/>
            <person name="Tomley F."/>
            <person name="Blake D.P."/>
            <person name="Joachim A."/>
        </authorList>
    </citation>
    <scope>NUCLEOTIDE SEQUENCE [LARGE SCALE GENOMIC DNA]</scope>
    <source>
        <strain evidence="3 4">Wien I</strain>
    </source>
</reference>
<proteinExistence type="predicted"/>
<comment type="caution">
    <text evidence="3">The sequence shown here is derived from an EMBL/GenBank/DDBJ whole genome shotgun (WGS) entry which is preliminary data.</text>
</comment>
<keyword evidence="4" id="KW-1185">Reference proteome</keyword>
<feature type="transmembrane region" description="Helical" evidence="2">
    <location>
        <begin position="186"/>
        <end position="211"/>
    </location>
</feature>
<dbReference type="VEuPathDB" id="ToxoDB:CSUI_007625"/>
<keyword evidence="2" id="KW-1133">Transmembrane helix</keyword>
<feature type="region of interest" description="Disordered" evidence="1">
    <location>
        <begin position="56"/>
        <end position="75"/>
    </location>
</feature>